<keyword evidence="1" id="KW-0732">Signal</keyword>
<keyword evidence="3" id="KW-1185">Reference proteome</keyword>
<reference evidence="3" key="1">
    <citation type="journal article" date="2012" name="Nat. Genet.">
        <title>Lifestyle transitions in plant pathogenic Colletotrichum fungi deciphered by genome and transcriptome analyses.</title>
        <authorList>
            <person name="O'Connell R.J."/>
            <person name="Thon M.R."/>
            <person name="Hacquard S."/>
            <person name="Amyotte S.G."/>
            <person name="Kleemann J."/>
            <person name="Torres M.F."/>
            <person name="Damm U."/>
            <person name="Buiate E.A."/>
            <person name="Epstein L."/>
            <person name="Alkan N."/>
            <person name="Altmueller J."/>
            <person name="Alvarado-Balderrama L."/>
            <person name="Bauser C.A."/>
            <person name="Becker C."/>
            <person name="Birren B.W."/>
            <person name="Chen Z."/>
            <person name="Choi J."/>
            <person name="Crouch J.A."/>
            <person name="Duvick J.P."/>
            <person name="Farman M.A."/>
            <person name="Gan P."/>
            <person name="Heiman D."/>
            <person name="Henrissat B."/>
            <person name="Howard R.J."/>
            <person name="Kabbage M."/>
            <person name="Koch C."/>
            <person name="Kracher B."/>
            <person name="Kubo Y."/>
            <person name="Law A.D."/>
            <person name="Lebrun M.-H."/>
            <person name="Lee Y.-H."/>
            <person name="Miyara I."/>
            <person name="Moore N."/>
            <person name="Neumann U."/>
            <person name="Nordstroem K."/>
            <person name="Panaccione D.G."/>
            <person name="Panstruga R."/>
            <person name="Place M."/>
            <person name="Proctor R.H."/>
            <person name="Prusky D."/>
            <person name="Rech G."/>
            <person name="Reinhardt R."/>
            <person name="Rollins J.A."/>
            <person name="Rounsley S."/>
            <person name="Schardl C.L."/>
            <person name="Schwartz D.C."/>
            <person name="Shenoy N."/>
            <person name="Shirasu K."/>
            <person name="Sikhakolli U.R."/>
            <person name="Stueber K."/>
            <person name="Sukno S.A."/>
            <person name="Sweigard J.A."/>
            <person name="Takano Y."/>
            <person name="Takahara H."/>
            <person name="Trail F."/>
            <person name="van der Does H.C."/>
            <person name="Voll L.M."/>
            <person name="Will I."/>
            <person name="Young S."/>
            <person name="Zeng Q."/>
            <person name="Zhang J."/>
            <person name="Zhou S."/>
            <person name="Dickman M.B."/>
            <person name="Schulze-Lefert P."/>
            <person name="Ver Loren van Themaat E."/>
            <person name="Ma L.-J."/>
            <person name="Vaillancourt L.J."/>
        </authorList>
    </citation>
    <scope>NUCLEOTIDE SEQUENCE [LARGE SCALE GENOMIC DNA]</scope>
    <source>
        <strain evidence="3">M1.001 / M2 / FGSC 10212</strain>
    </source>
</reference>
<dbReference type="HOGENOM" id="CLU_3050209_0_0_1"/>
<dbReference type="EMBL" id="GG697361">
    <property type="protein sequence ID" value="EFQ32360.1"/>
    <property type="molecule type" value="Genomic_DNA"/>
</dbReference>
<dbReference type="VEuPathDB" id="FungiDB:GLRG_07504"/>
<dbReference type="GeneID" id="24412869"/>
<proteinExistence type="predicted"/>
<accession>E3QNC2</accession>
<evidence type="ECO:0000313" key="2">
    <source>
        <dbReference type="EMBL" id="EFQ32360.1"/>
    </source>
</evidence>
<feature type="signal peptide" evidence="1">
    <location>
        <begin position="1"/>
        <end position="20"/>
    </location>
</feature>
<evidence type="ECO:0000313" key="3">
    <source>
        <dbReference type="Proteomes" id="UP000008782"/>
    </source>
</evidence>
<organism evidence="3">
    <name type="scientific">Colletotrichum graminicola (strain M1.001 / M2 / FGSC 10212)</name>
    <name type="common">Maize anthracnose fungus</name>
    <name type="synonym">Glomerella graminicola</name>
    <dbReference type="NCBI Taxonomy" id="645133"/>
    <lineage>
        <taxon>Eukaryota</taxon>
        <taxon>Fungi</taxon>
        <taxon>Dikarya</taxon>
        <taxon>Ascomycota</taxon>
        <taxon>Pezizomycotina</taxon>
        <taxon>Sordariomycetes</taxon>
        <taxon>Hypocreomycetidae</taxon>
        <taxon>Glomerellales</taxon>
        <taxon>Glomerellaceae</taxon>
        <taxon>Colletotrichum</taxon>
        <taxon>Colletotrichum graminicola species complex</taxon>
    </lineage>
</organism>
<evidence type="ECO:0000256" key="1">
    <source>
        <dbReference type="SAM" id="SignalP"/>
    </source>
</evidence>
<dbReference type="RefSeq" id="XP_008096380.1">
    <property type="nucleotide sequence ID" value="XM_008098189.1"/>
</dbReference>
<name>E3QNC2_COLGM</name>
<dbReference type="Proteomes" id="UP000008782">
    <property type="component" value="Unassembled WGS sequence"/>
</dbReference>
<feature type="chain" id="PRO_5003180600" evidence="1">
    <location>
        <begin position="21"/>
        <end position="54"/>
    </location>
</feature>
<sequence>MASLTLTRVFALCFLGIREAWELYSQDMSITSNLTNLSGKFKAVVRFYSADDQA</sequence>
<dbReference type="AlphaFoldDB" id="E3QNC2"/>
<gene>
    <name evidence="2" type="ORF">GLRG_07504</name>
</gene>
<protein>
    <submittedName>
        <fullName evidence="2">Uncharacterized protein</fullName>
    </submittedName>
</protein>